<dbReference type="SUPFAM" id="SSF47095">
    <property type="entry name" value="HMG-box"/>
    <property type="match status" value="1"/>
</dbReference>
<organism evidence="13 14">
    <name type="scientific">Ignelater luminosus</name>
    <name type="common">Cucubano</name>
    <name type="synonym">Pyrophorus luminosus</name>
    <dbReference type="NCBI Taxonomy" id="2038154"/>
    <lineage>
        <taxon>Eukaryota</taxon>
        <taxon>Metazoa</taxon>
        <taxon>Ecdysozoa</taxon>
        <taxon>Arthropoda</taxon>
        <taxon>Hexapoda</taxon>
        <taxon>Insecta</taxon>
        <taxon>Pterygota</taxon>
        <taxon>Neoptera</taxon>
        <taxon>Endopterygota</taxon>
        <taxon>Coleoptera</taxon>
        <taxon>Polyphaga</taxon>
        <taxon>Elateriformia</taxon>
        <taxon>Elateroidea</taxon>
        <taxon>Elateridae</taxon>
        <taxon>Agrypninae</taxon>
        <taxon>Pyrophorini</taxon>
        <taxon>Ignelater</taxon>
    </lineage>
</organism>
<dbReference type="GO" id="GO:0007283">
    <property type="term" value="P:spermatogenesis"/>
    <property type="evidence" value="ECO:0007669"/>
    <property type="project" value="TreeGrafter"/>
</dbReference>
<name>A0A8K0GCB5_IGNLU</name>
<evidence type="ECO:0000256" key="4">
    <source>
        <dbReference type="ARBA" id="ARBA00022473"/>
    </source>
</evidence>
<dbReference type="GO" id="GO:0005634">
    <property type="term" value="C:nucleus"/>
    <property type="evidence" value="ECO:0007669"/>
    <property type="project" value="UniProtKB-SubCell"/>
</dbReference>
<dbReference type="EMBL" id="VTPC01004900">
    <property type="protein sequence ID" value="KAF2896622.1"/>
    <property type="molecule type" value="Genomic_DNA"/>
</dbReference>
<dbReference type="PANTHER" id="PTHR21358:SF4">
    <property type="entry name" value="PROTEIN MAELSTROM HOMOLOG"/>
    <property type="match status" value="1"/>
</dbReference>
<proteinExistence type="inferred from homology"/>
<evidence type="ECO:0000256" key="5">
    <source>
        <dbReference type="ARBA" id="ARBA00022490"/>
    </source>
</evidence>
<evidence type="ECO:0000256" key="6">
    <source>
        <dbReference type="ARBA" id="ARBA00022782"/>
    </source>
</evidence>
<dbReference type="Proteomes" id="UP000801492">
    <property type="component" value="Unassembled WGS sequence"/>
</dbReference>
<evidence type="ECO:0000313" key="13">
    <source>
        <dbReference type="EMBL" id="KAF2896622.1"/>
    </source>
</evidence>
<accession>A0A8K0GCB5</accession>
<protein>
    <recommendedName>
        <fullName evidence="15">HMG box domain-containing protein</fullName>
    </recommendedName>
</protein>
<feature type="domain" description="Maelstrom" evidence="12">
    <location>
        <begin position="128"/>
        <end position="334"/>
    </location>
</feature>
<dbReference type="GO" id="GO:0034587">
    <property type="term" value="P:piRNA processing"/>
    <property type="evidence" value="ECO:0007669"/>
    <property type="project" value="TreeGrafter"/>
</dbReference>
<evidence type="ECO:0000259" key="11">
    <source>
        <dbReference type="Pfam" id="PF09011"/>
    </source>
</evidence>
<dbReference type="OrthoDB" id="24555at2759"/>
<dbReference type="Pfam" id="PF13017">
    <property type="entry name" value="Maelstrom"/>
    <property type="match status" value="1"/>
</dbReference>
<dbReference type="Gene3D" id="1.10.30.10">
    <property type="entry name" value="High mobility group box domain"/>
    <property type="match status" value="1"/>
</dbReference>
<sequence>MGKNKNQGKNGFYYFMLDFKTRQGRKYTSMAQVAEAAGPHWQRLTQEERRPYDEKARFEKNNQKMAKYTSAGIKIDVVQKQEEEKITKELNMRDYITKSVQNAGVGGIIADQPFYIVHMNHFCYCNATNEYIPAEMAVCRFTLREGVTPENVYHEIVKPGPIPLGYTFDARKQSEEIHQLEVPDNEDPDNLDEVIRKLIKFMKERTPKNTSFPPLYTIEKNRVIAENILQKLCNKYCYEENLFEVYSLEYLFFVLRNSVNPNRPYPSTSSSHLELEKDVYDFCKNIPCAYHQISDVRNYCSRSYVIRLAYIICDNCCGDLNIDLIPGQHVPIDSFITASRSVSRVSSLLNIYSVSTFQCLLLGSRKL</sequence>
<keyword evidence="5" id="KW-0963">Cytoplasm</keyword>
<dbReference type="InterPro" id="IPR036910">
    <property type="entry name" value="HMG_box_dom_sf"/>
</dbReference>
<feature type="domain" description="HMG box" evidence="11">
    <location>
        <begin position="9"/>
        <end position="64"/>
    </location>
</feature>
<evidence type="ECO:0000256" key="3">
    <source>
        <dbReference type="ARBA" id="ARBA00007057"/>
    </source>
</evidence>
<comment type="similarity">
    <text evidence="3">Belongs to the maelstrom family.</text>
</comment>
<dbReference type="PANTHER" id="PTHR21358">
    <property type="entry name" value="PROTEIN MAELSTROM HOMOLOG"/>
    <property type="match status" value="1"/>
</dbReference>
<reference evidence="13" key="1">
    <citation type="submission" date="2019-08" db="EMBL/GenBank/DDBJ databases">
        <title>The genome of the North American firefly Photinus pyralis.</title>
        <authorList>
            <consortium name="Photinus pyralis genome working group"/>
            <person name="Fallon T.R."/>
            <person name="Sander Lower S.E."/>
            <person name="Weng J.-K."/>
        </authorList>
    </citation>
    <scope>NUCLEOTIDE SEQUENCE</scope>
    <source>
        <strain evidence="13">TRF0915ILg1</strain>
        <tissue evidence="13">Whole body</tissue>
    </source>
</reference>
<dbReference type="InterPro" id="IPR024970">
    <property type="entry name" value="Maelstrom"/>
</dbReference>
<keyword evidence="14" id="KW-1185">Reference proteome</keyword>
<dbReference type="GO" id="GO:0043186">
    <property type="term" value="C:P granule"/>
    <property type="evidence" value="ECO:0007669"/>
    <property type="project" value="TreeGrafter"/>
</dbReference>
<dbReference type="GO" id="GO:0030154">
    <property type="term" value="P:cell differentiation"/>
    <property type="evidence" value="ECO:0007669"/>
    <property type="project" value="UniProtKB-KW"/>
</dbReference>
<dbReference type="CDD" id="cd21992">
    <property type="entry name" value="HMG-box_MAEL"/>
    <property type="match status" value="1"/>
</dbReference>
<keyword evidence="9" id="KW-0539">Nucleus</keyword>
<evidence type="ECO:0000256" key="10">
    <source>
        <dbReference type="ARBA" id="ARBA00023254"/>
    </source>
</evidence>
<dbReference type="AlphaFoldDB" id="A0A8K0GCB5"/>
<keyword evidence="10" id="KW-0469">Meiosis</keyword>
<dbReference type="GO" id="GO:0060964">
    <property type="term" value="P:regulation of miRNA-mediated gene silencing"/>
    <property type="evidence" value="ECO:0007669"/>
    <property type="project" value="InterPro"/>
</dbReference>
<dbReference type="GO" id="GO:0045892">
    <property type="term" value="P:negative regulation of DNA-templated transcription"/>
    <property type="evidence" value="ECO:0007669"/>
    <property type="project" value="TreeGrafter"/>
</dbReference>
<gene>
    <name evidence="13" type="ORF">ILUMI_09553</name>
</gene>
<evidence type="ECO:0000256" key="7">
    <source>
        <dbReference type="ARBA" id="ARBA00023125"/>
    </source>
</evidence>
<dbReference type="GO" id="GO:0007140">
    <property type="term" value="P:male meiotic nuclear division"/>
    <property type="evidence" value="ECO:0007669"/>
    <property type="project" value="TreeGrafter"/>
</dbReference>
<dbReference type="GO" id="GO:0043565">
    <property type="term" value="F:sequence-specific DNA binding"/>
    <property type="evidence" value="ECO:0007669"/>
    <property type="project" value="TreeGrafter"/>
</dbReference>
<evidence type="ECO:0000313" key="14">
    <source>
        <dbReference type="Proteomes" id="UP000801492"/>
    </source>
</evidence>
<evidence type="ECO:0008006" key="15">
    <source>
        <dbReference type="Google" id="ProtNLM"/>
    </source>
</evidence>
<evidence type="ECO:0000256" key="2">
    <source>
        <dbReference type="ARBA" id="ARBA00004496"/>
    </source>
</evidence>
<keyword evidence="7" id="KW-0238">DNA-binding</keyword>
<evidence type="ECO:0000256" key="8">
    <source>
        <dbReference type="ARBA" id="ARBA00023158"/>
    </source>
</evidence>
<keyword evidence="4" id="KW-0217">Developmental protein</keyword>
<dbReference type="Pfam" id="PF09011">
    <property type="entry name" value="HMG_box_2"/>
    <property type="match status" value="1"/>
</dbReference>
<dbReference type="InterPro" id="IPR009071">
    <property type="entry name" value="HMG_box_dom"/>
</dbReference>
<evidence type="ECO:0000256" key="1">
    <source>
        <dbReference type="ARBA" id="ARBA00004123"/>
    </source>
</evidence>
<keyword evidence="6" id="KW-0221">Differentiation</keyword>
<comment type="caution">
    <text evidence="13">The sequence shown here is derived from an EMBL/GenBank/DDBJ whole genome shotgun (WGS) entry which is preliminary data.</text>
</comment>
<evidence type="ECO:0000256" key="9">
    <source>
        <dbReference type="ARBA" id="ARBA00023242"/>
    </source>
</evidence>
<dbReference type="InterPro" id="IPR039259">
    <property type="entry name" value="Protein_maelstrom"/>
</dbReference>
<keyword evidence="8" id="KW-0943">RNA-mediated gene silencing</keyword>
<evidence type="ECO:0000259" key="12">
    <source>
        <dbReference type="Pfam" id="PF13017"/>
    </source>
</evidence>
<comment type="subcellular location">
    <subcellularLocation>
        <location evidence="2">Cytoplasm</location>
    </subcellularLocation>
    <subcellularLocation>
        <location evidence="1">Nucleus</location>
    </subcellularLocation>
</comment>